<protein>
    <submittedName>
        <fullName evidence="1">Uncharacterized protein</fullName>
    </submittedName>
</protein>
<proteinExistence type="predicted"/>
<organism evidence="1">
    <name type="scientific">Prunus dulcis</name>
    <name type="common">Almond</name>
    <name type="synonym">Amygdalus dulcis</name>
    <dbReference type="NCBI Taxonomy" id="3755"/>
    <lineage>
        <taxon>Eukaryota</taxon>
        <taxon>Viridiplantae</taxon>
        <taxon>Streptophyta</taxon>
        <taxon>Embryophyta</taxon>
        <taxon>Tracheophyta</taxon>
        <taxon>Spermatophyta</taxon>
        <taxon>Magnoliopsida</taxon>
        <taxon>eudicotyledons</taxon>
        <taxon>Gunneridae</taxon>
        <taxon>Pentapetalae</taxon>
        <taxon>rosids</taxon>
        <taxon>fabids</taxon>
        <taxon>Rosales</taxon>
        <taxon>Rosaceae</taxon>
        <taxon>Amygdaloideae</taxon>
        <taxon>Amygdaleae</taxon>
        <taxon>Prunus</taxon>
    </lineage>
</organism>
<gene>
    <name evidence="1" type="ORF">Prudu_021018</name>
</gene>
<reference evidence="1" key="1">
    <citation type="journal article" date="2019" name="Science">
        <title>Mutation of a bHLH transcription factor allowed almond domestication.</title>
        <authorList>
            <person name="Sanchez-Perez R."/>
            <person name="Pavan S."/>
            <person name="Mazzeo R."/>
            <person name="Moldovan C."/>
            <person name="Aiese Cigliano R."/>
            <person name="Del Cueto J."/>
            <person name="Ricciardi F."/>
            <person name="Lotti C."/>
            <person name="Ricciardi L."/>
            <person name="Dicenta F."/>
            <person name="Lopez-Marques R.L."/>
            <person name="Lindberg Moller B."/>
        </authorList>
    </citation>
    <scope>NUCLEOTIDE SEQUENCE</scope>
</reference>
<dbReference type="EMBL" id="AP019304">
    <property type="protein sequence ID" value="BBH08742.1"/>
    <property type="molecule type" value="Genomic_DNA"/>
</dbReference>
<name>A0A4Y1RWI1_PRUDU</name>
<dbReference type="AlphaFoldDB" id="A0A4Y1RWI1"/>
<sequence>MHGSEYAEKKAWIMPRLSTSLKSVITTKLNMDGWAKDCDPLYNGLFDPHLLRSTFLPGMGYLFYQVIDWSSTN</sequence>
<evidence type="ECO:0000313" key="1">
    <source>
        <dbReference type="EMBL" id="BBH08742.1"/>
    </source>
</evidence>
<accession>A0A4Y1RWI1</accession>